<keyword evidence="6" id="KW-0677">Repeat</keyword>
<dbReference type="STRING" id="35608.A0A2U1LQG9"/>
<gene>
    <name evidence="9" type="ORF">CTI12_AA465620</name>
</gene>
<evidence type="ECO:0000256" key="2">
    <source>
        <dbReference type="ARBA" id="ARBA00007809"/>
    </source>
</evidence>
<evidence type="ECO:0000256" key="8">
    <source>
        <dbReference type="ARBA" id="ARBA00023136"/>
    </source>
</evidence>
<dbReference type="AlphaFoldDB" id="A0A2U1LQG9"/>
<evidence type="ECO:0000313" key="10">
    <source>
        <dbReference type="Proteomes" id="UP000245207"/>
    </source>
</evidence>
<evidence type="ECO:0000313" key="9">
    <source>
        <dbReference type="EMBL" id="PWA51248.1"/>
    </source>
</evidence>
<dbReference type="InterPro" id="IPR004316">
    <property type="entry name" value="SWEET_rpt"/>
</dbReference>
<dbReference type="Proteomes" id="UP000245207">
    <property type="component" value="Unassembled WGS sequence"/>
</dbReference>
<evidence type="ECO:0000256" key="6">
    <source>
        <dbReference type="ARBA" id="ARBA00022737"/>
    </source>
</evidence>
<reference evidence="9 10" key="1">
    <citation type="journal article" date="2018" name="Mol. Plant">
        <title>The genome of Artemisia annua provides insight into the evolution of Asteraceae family and artemisinin biosynthesis.</title>
        <authorList>
            <person name="Shen Q."/>
            <person name="Zhang L."/>
            <person name="Liao Z."/>
            <person name="Wang S."/>
            <person name="Yan T."/>
            <person name="Shi P."/>
            <person name="Liu M."/>
            <person name="Fu X."/>
            <person name="Pan Q."/>
            <person name="Wang Y."/>
            <person name="Lv Z."/>
            <person name="Lu X."/>
            <person name="Zhang F."/>
            <person name="Jiang W."/>
            <person name="Ma Y."/>
            <person name="Chen M."/>
            <person name="Hao X."/>
            <person name="Li L."/>
            <person name="Tang Y."/>
            <person name="Lv G."/>
            <person name="Zhou Y."/>
            <person name="Sun X."/>
            <person name="Brodelius P.E."/>
            <person name="Rose J.K.C."/>
            <person name="Tang K."/>
        </authorList>
    </citation>
    <scope>NUCLEOTIDE SEQUENCE [LARGE SCALE GENOMIC DNA]</scope>
    <source>
        <strain evidence="10">cv. Huhao1</strain>
        <tissue evidence="9">Leaf</tissue>
    </source>
</reference>
<accession>A0A2U1LQG9</accession>
<comment type="caution">
    <text evidence="9">The sequence shown here is derived from an EMBL/GenBank/DDBJ whole genome shotgun (WGS) entry which is preliminary data.</text>
</comment>
<dbReference type="GO" id="GO:0012505">
    <property type="term" value="C:endomembrane system"/>
    <property type="evidence" value="ECO:0007669"/>
    <property type="project" value="UniProtKB-SubCell"/>
</dbReference>
<evidence type="ECO:0000256" key="1">
    <source>
        <dbReference type="ARBA" id="ARBA00004127"/>
    </source>
</evidence>
<keyword evidence="3" id="KW-0813">Transport</keyword>
<keyword evidence="5" id="KW-0812">Transmembrane</keyword>
<name>A0A2U1LQG9_ARTAN</name>
<keyword evidence="7" id="KW-1133">Transmembrane helix</keyword>
<dbReference type="PANTHER" id="PTHR10791:SF22">
    <property type="entry name" value="BIDIRECTIONAL SUGAR TRANSPORTER SWEET11"/>
    <property type="match status" value="1"/>
</dbReference>
<evidence type="ECO:0000256" key="4">
    <source>
        <dbReference type="ARBA" id="ARBA00022597"/>
    </source>
</evidence>
<organism evidence="9 10">
    <name type="scientific">Artemisia annua</name>
    <name type="common">Sweet wormwood</name>
    <dbReference type="NCBI Taxonomy" id="35608"/>
    <lineage>
        <taxon>Eukaryota</taxon>
        <taxon>Viridiplantae</taxon>
        <taxon>Streptophyta</taxon>
        <taxon>Embryophyta</taxon>
        <taxon>Tracheophyta</taxon>
        <taxon>Spermatophyta</taxon>
        <taxon>Magnoliopsida</taxon>
        <taxon>eudicotyledons</taxon>
        <taxon>Gunneridae</taxon>
        <taxon>Pentapetalae</taxon>
        <taxon>asterids</taxon>
        <taxon>campanulids</taxon>
        <taxon>Asterales</taxon>
        <taxon>Asteraceae</taxon>
        <taxon>Asteroideae</taxon>
        <taxon>Anthemideae</taxon>
        <taxon>Artemisiinae</taxon>
        <taxon>Artemisia</taxon>
    </lineage>
</organism>
<dbReference type="GO" id="GO:0051119">
    <property type="term" value="F:sugar transmembrane transporter activity"/>
    <property type="evidence" value="ECO:0007669"/>
    <property type="project" value="InterPro"/>
</dbReference>
<dbReference type="Gene3D" id="1.20.1280.290">
    <property type="match status" value="1"/>
</dbReference>
<dbReference type="Pfam" id="PF03083">
    <property type="entry name" value="MtN3_slv"/>
    <property type="match status" value="1"/>
</dbReference>
<dbReference type="InterPro" id="IPR047664">
    <property type="entry name" value="SWEET"/>
</dbReference>
<evidence type="ECO:0000256" key="5">
    <source>
        <dbReference type="ARBA" id="ARBA00022692"/>
    </source>
</evidence>
<comment type="subcellular location">
    <subcellularLocation>
        <location evidence="1">Endomembrane system</location>
        <topology evidence="1">Multi-pass membrane protein</topology>
    </subcellularLocation>
</comment>
<sequence length="155" mass="17444">MTICLMMVGVVVTSLLTWILSEGWRRAAIVGVMCNVVSLCLLTPQLTDVVQAVRTNSSESLDFTISFWLTLSSSMMWLLYGLFDSDLSILAHPPDIVPSCGVVYWVCSMGERDKDYTITDKSTMKSPYRNHVMLLRVRQNELVSDRDSELLVLTT</sequence>
<comment type="similarity">
    <text evidence="2">Belongs to the SWEET sugar transporter family.</text>
</comment>
<evidence type="ECO:0008006" key="11">
    <source>
        <dbReference type="Google" id="ProtNLM"/>
    </source>
</evidence>
<dbReference type="GO" id="GO:0016020">
    <property type="term" value="C:membrane"/>
    <property type="evidence" value="ECO:0007669"/>
    <property type="project" value="InterPro"/>
</dbReference>
<evidence type="ECO:0000256" key="7">
    <source>
        <dbReference type="ARBA" id="ARBA00022989"/>
    </source>
</evidence>
<evidence type="ECO:0000256" key="3">
    <source>
        <dbReference type="ARBA" id="ARBA00022448"/>
    </source>
</evidence>
<keyword evidence="4" id="KW-0762">Sugar transport</keyword>
<keyword evidence="10" id="KW-1185">Reference proteome</keyword>
<proteinExistence type="inferred from homology"/>
<dbReference type="PANTHER" id="PTHR10791">
    <property type="entry name" value="RAG1-ACTIVATING PROTEIN 1"/>
    <property type="match status" value="1"/>
</dbReference>
<dbReference type="OrthoDB" id="409725at2759"/>
<dbReference type="EMBL" id="PKPP01008231">
    <property type="protein sequence ID" value="PWA51248.1"/>
    <property type="molecule type" value="Genomic_DNA"/>
</dbReference>
<protein>
    <recommendedName>
        <fullName evidence="11">SWEET sugar transporter</fullName>
    </recommendedName>
</protein>
<keyword evidence="8" id="KW-0472">Membrane</keyword>